<keyword evidence="1" id="KW-1133">Transmembrane helix</keyword>
<organism evidence="4">
    <name type="scientific">Anisakis simplex</name>
    <name type="common">Herring worm</name>
    <dbReference type="NCBI Taxonomy" id="6269"/>
    <lineage>
        <taxon>Eukaryota</taxon>
        <taxon>Metazoa</taxon>
        <taxon>Ecdysozoa</taxon>
        <taxon>Nematoda</taxon>
        <taxon>Chromadorea</taxon>
        <taxon>Rhabditida</taxon>
        <taxon>Spirurina</taxon>
        <taxon>Ascaridomorpha</taxon>
        <taxon>Ascaridoidea</taxon>
        <taxon>Anisakidae</taxon>
        <taxon>Anisakis</taxon>
        <taxon>Anisakis simplex complex</taxon>
    </lineage>
</organism>
<proteinExistence type="predicted"/>
<dbReference type="SUPFAM" id="SSF110014">
    <property type="entry name" value="Her-1"/>
    <property type="match status" value="1"/>
</dbReference>
<sequence length="181" mass="20469">MPSTLHPKFIIVTVSPILLLIISNINLICTNPIRHRFSIARRKLLQKVELKYVLQKCRVPIECHLKLFSELMQKESLSDCDGIEYGHLLTCIESSCTLKCLPEVSPRFSDLDEVMNKPMLKISATGDICCSPAESNTSRWCRSACASSMYAPTLSTRERLKRIEYFCNSGNAADQVNLLRT</sequence>
<evidence type="ECO:0000313" key="4">
    <source>
        <dbReference type="WBParaSite" id="ASIM_0001689201-mRNA-1"/>
    </source>
</evidence>
<evidence type="ECO:0000256" key="1">
    <source>
        <dbReference type="SAM" id="Phobius"/>
    </source>
</evidence>
<dbReference type="WBParaSite" id="ASIM_0001689201-mRNA-1">
    <property type="protein sequence ID" value="ASIM_0001689201-mRNA-1"/>
    <property type="gene ID" value="ASIM_0001689201"/>
</dbReference>
<keyword evidence="3" id="KW-1185">Reference proteome</keyword>
<reference evidence="2 3" key="2">
    <citation type="submission" date="2018-11" db="EMBL/GenBank/DDBJ databases">
        <authorList>
            <consortium name="Pathogen Informatics"/>
        </authorList>
    </citation>
    <scope>NUCLEOTIDE SEQUENCE [LARGE SCALE GENOMIC DNA]</scope>
</reference>
<protein>
    <submittedName>
        <fullName evidence="2 4">Uncharacterized protein</fullName>
    </submittedName>
</protein>
<name>A0A0M3K7F1_ANISI</name>
<gene>
    <name evidence="2" type="ORF">ASIM_LOCUS16299</name>
</gene>
<dbReference type="AlphaFoldDB" id="A0A0M3K7F1"/>
<evidence type="ECO:0000313" key="2">
    <source>
        <dbReference type="EMBL" id="VDK57380.1"/>
    </source>
</evidence>
<dbReference type="InterPro" id="IPR036341">
    <property type="entry name" value="Her-1_sf"/>
</dbReference>
<accession>A0A0M3K7F1</accession>
<dbReference type="OrthoDB" id="10530987at2759"/>
<keyword evidence="1" id="KW-0812">Transmembrane</keyword>
<feature type="transmembrane region" description="Helical" evidence="1">
    <location>
        <begin position="6"/>
        <end position="29"/>
    </location>
</feature>
<evidence type="ECO:0000313" key="3">
    <source>
        <dbReference type="Proteomes" id="UP000267096"/>
    </source>
</evidence>
<keyword evidence="1" id="KW-0472">Membrane</keyword>
<reference evidence="4" key="1">
    <citation type="submission" date="2017-02" db="UniProtKB">
        <authorList>
            <consortium name="WormBaseParasite"/>
        </authorList>
    </citation>
    <scope>IDENTIFICATION</scope>
</reference>
<dbReference type="EMBL" id="UYRR01032968">
    <property type="protein sequence ID" value="VDK57380.1"/>
    <property type="molecule type" value="Genomic_DNA"/>
</dbReference>
<dbReference type="Proteomes" id="UP000267096">
    <property type="component" value="Unassembled WGS sequence"/>
</dbReference>